<organism evidence="3 6">
    <name type="scientific">Didymodactylos carnosus</name>
    <dbReference type="NCBI Taxonomy" id="1234261"/>
    <lineage>
        <taxon>Eukaryota</taxon>
        <taxon>Metazoa</taxon>
        <taxon>Spiralia</taxon>
        <taxon>Gnathifera</taxon>
        <taxon>Rotifera</taxon>
        <taxon>Eurotatoria</taxon>
        <taxon>Bdelloidea</taxon>
        <taxon>Philodinida</taxon>
        <taxon>Philodinidae</taxon>
        <taxon>Didymodactylos</taxon>
    </lineage>
</organism>
<dbReference type="InterPro" id="IPR000873">
    <property type="entry name" value="AMP-dep_synth/lig_dom"/>
</dbReference>
<keyword evidence="6" id="KW-1185">Reference proteome</keyword>
<evidence type="ECO:0000313" key="4">
    <source>
        <dbReference type="EMBL" id="CAF3538055.1"/>
    </source>
</evidence>
<dbReference type="Proteomes" id="UP000681722">
    <property type="component" value="Unassembled WGS sequence"/>
</dbReference>
<dbReference type="EMBL" id="CAJOBA010000511">
    <property type="protein sequence ID" value="CAF3538055.1"/>
    <property type="molecule type" value="Genomic_DNA"/>
</dbReference>
<dbReference type="AlphaFoldDB" id="A0A813S1X3"/>
<feature type="domain" description="AMP-dependent synthetase/ligase" evidence="1">
    <location>
        <begin position="23"/>
        <end position="123"/>
    </location>
</feature>
<evidence type="ECO:0000313" key="2">
    <source>
        <dbReference type="EMBL" id="CAF0758495.1"/>
    </source>
</evidence>
<dbReference type="SUPFAM" id="SSF56801">
    <property type="entry name" value="Acetyl-CoA synthetase-like"/>
    <property type="match status" value="1"/>
</dbReference>
<dbReference type="EMBL" id="CAJNOQ010000343">
    <property type="protein sequence ID" value="CAF0790046.1"/>
    <property type="molecule type" value="Genomic_DNA"/>
</dbReference>
<evidence type="ECO:0000313" key="3">
    <source>
        <dbReference type="EMBL" id="CAF0790046.1"/>
    </source>
</evidence>
<dbReference type="Proteomes" id="UP000682733">
    <property type="component" value="Unassembled WGS sequence"/>
</dbReference>
<sequence>MHSYNDLLNRGGNQKLGELLERQNSLVSDIPLAIFYTSGTTDKPEAATLTNFQMLNSVAVVNEHLGKYFTQLCVPIPTFHIFAEIIGTFHIAVENKNCLVYPAMLQDTLKTMKFIQNEKCTALI</sequence>
<evidence type="ECO:0000259" key="1">
    <source>
        <dbReference type="Pfam" id="PF00501"/>
    </source>
</evidence>
<evidence type="ECO:0000313" key="5">
    <source>
        <dbReference type="EMBL" id="CAF3574247.1"/>
    </source>
</evidence>
<name>A0A813S1X3_9BILA</name>
<comment type="caution">
    <text evidence="3">The sequence shown here is derived from an EMBL/GenBank/DDBJ whole genome shotgun (WGS) entry which is preliminary data.</text>
</comment>
<protein>
    <recommendedName>
        <fullName evidence="1">AMP-dependent synthetase/ligase domain-containing protein</fullName>
    </recommendedName>
</protein>
<accession>A0A813S1X3</accession>
<dbReference type="OrthoDB" id="10488729at2759"/>
<gene>
    <name evidence="3" type="ORF">GPM918_LOCUS2951</name>
    <name evidence="2" type="ORF">OVA965_LOCUS2420</name>
    <name evidence="5" type="ORF">SRO942_LOCUS2951</name>
    <name evidence="4" type="ORF">TMI583_LOCUS2420</name>
</gene>
<reference evidence="3" key="1">
    <citation type="submission" date="2021-02" db="EMBL/GenBank/DDBJ databases">
        <authorList>
            <person name="Nowell W R."/>
        </authorList>
    </citation>
    <scope>NUCLEOTIDE SEQUENCE</scope>
</reference>
<dbReference type="Proteomes" id="UP000663829">
    <property type="component" value="Unassembled WGS sequence"/>
</dbReference>
<dbReference type="Gene3D" id="3.40.50.980">
    <property type="match status" value="2"/>
</dbReference>
<dbReference type="Proteomes" id="UP000677228">
    <property type="component" value="Unassembled WGS sequence"/>
</dbReference>
<dbReference type="Pfam" id="PF00501">
    <property type="entry name" value="AMP-binding"/>
    <property type="match status" value="1"/>
</dbReference>
<dbReference type="EMBL" id="CAJNOK010000511">
    <property type="protein sequence ID" value="CAF0758495.1"/>
    <property type="molecule type" value="Genomic_DNA"/>
</dbReference>
<evidence type="ECO:0000313" key="6">
    <source>
        <dbReference type="Proteomes" id="UP000663829"/>
    </source>
</evidence>
<dbReference type="EMBL" id="CAJOBC010000343">
    <property type="protein sequence ID" value="CAF3574247.1"/>
    <property type="molecule type" value="Genomic_DNA"/>
</dbReference>
<proteinExistence type="predicted"/>